<dbReference type="GO" id="GO:0012505">
    <property type="term" value="C:endomembrane system"/>
    <property type="evidence" value="ECO:0007669"/>
    <property type="project" value="UniProtKB-SubCell"/>
</dbReference>
<dbReference type="Gene3D" id="3.30.200.20">
    <property type="entry name" value="Phosphorylase Kinase, domain 1"/>
    <property type="match status" value="1"/>
</dbReference>
<dbReference type="Proteomes" id="UP000813462">
    <property type="component" value="Unassembled WGS sequence"/>
</dbReference>
<dbReference type="PROSITE" id="PS50011">
    <property type="entry name" value="PROTEIN_KINASE_DOM"/>
    <property type="match status" value="1"/>
</dbReference>
<dbReference type="AlphaFoldDB" id="A0A978VPX3"/>
<name>A0A978VPX3_ZIZJJ</name>
<keyword evidence="3" id="KW-0732">Signal</keyword>
<feature type="domain" description="Protein kinase" evidence="10">
    <location>
        <begin position="407"/>
        <end position="667"/>
    </location>
</feature>
<dbReference type="SUPFAM" id="SSF56112">
    <property type="entry name" value="Protein kinase-like (PK-like)"/>
    <property type="match status" value="1"/>
</dbReference>
<dbReference type="InterPro" id="IPR011009">
    <property type="entry name" value="Kinase-like_dom_sf"/>
</dbReference>
<organism evidence="11 12">
    <name type="scientific">Ziziphus jujuba var. spinosa</name>
    <dbReference type="NCBI Taxonomy" id="714518"/>
    <lineage>
        <taxon>Eukaryota</taxon>
        <taxon>Viridiplantae</taxon>
        <taxon>Streptophyta</taxon>
        <taxon>Embryophyta</taxon>
        <taxon>Tracheophyta</taxon>
        <taxon>Spermatophyta</taxon>
        <taxon>Magnoliopsida</taxon>
        <taxon>eudicotyledons</taxon>
        <taxon>Gunneridae</taxon>
        <taxon>Pentapetalae</taxon>
        <taxon>rosids</taxon>
        <taxon>fabids</taxon>
        <taxon>Rosales</taxon>
        <taxon>Rhamnaceae</taxon>
        <taxon>Paliureae</taxon>
        <taxon>Ziziphus</taxon>
    </lineage>
</organism>
<feature type="compositionally biased region" description="Pro residues" evidence="8">
    <location>
        <begin position="303"/>
        <end position="330"/>
    </location>
</feature>
<keyword evidence="5 9" id="KW-1133">Transmembrane helix</keyword>
<evidence type="ECO:0000256" key="9">
    <source>
        <dbReference type="SAM" id="Phobius"/>
    </source>
</evidence>
<dbReference type="PANTHER" id="PTHR46084">
    <property type="entry name" value="PROTEIN MALE DISCOVERER 2"/>
    <property type="match status" value="1"/>
</dbReference>
<comment type="subcellular location">
    <subcellularLocation>
        <location evidence="7">Endomembrane system</location>
        <topology evidence="7">Single-pass type I membrane protein</topology>
    </subcellularLocation>
</comment>
<comment type="caution">
    <text evidence="11">The sequence shown here is derived from an EMBL/GenBank/DDBJ whole genome shotgun (WGS) entry which is preliminary data.</text>
</comment>
<accession>A0A978VPX3</accession>
<dbReference type="Pfam" id="PF08263">
    <property type="entry name" value="LRRNT_2"/>
    <property type="match status" value="1"/>
</dbReference>
<evidence type="ECO:0000256" key="4">
    <source>
        <dbReference type="ARBA" id="ARBA00022737"/>
    </source>
</evidence>
<evidence type="ECO:0000259" key="10">
    <source>
        <dbReference type="PROSITE" id="PS50011"/>
    </source>
</evidence>
<evidence type="ECO:0000256" key="8">
    <source>
        <dbReference type="SAM" id="MobiDB-lite"/>
    </source>
</evidence>
<sequence length="698" mass="76435">MGQKWHFNRFRDRLGVFGIVVACFLFQNSGFCWSLNDEGLALLRIRERVVSDPFGALSNWNDDGHVNPCSWFGVECSDGKVVVLNLKDLCLGGTLAPEITNLVHIKSIILRNNSFTGIIPEGIGKLEELEMLDLGYNNFSVPLPGDLGSNLSLAILLLDNNGLLGSMTPEIYDLEMISEFQVDESLLSNGAKELCCSKIATTRYLIALLMLLYVGFQVNWTLCSCYKLSFNFVRKFPQTEGFVHRTLQQAQPPSPFNRSNKHSPADSPAGPTNLSTSSSSTVNSTAQQSSAPSPSPTSSHSPSPAPSPPPSPSPSPSPPPSSSPPSPPNITVPDSTTTSKNHQAAIIGGAVGGGIFLVLSIIGIYLYMNNKVATVKPWATGLSGQLQKAFITGVPKLKRSELVTACEDFSNVIGTSPIGTVYKGTLSNGVEIAVASVTATSTKDWSRNLEVQFRKKIDTLSKVNHKNFVNLIGYCVEEEPLTRMMVFEYAPNGTLFEHLHIKESEHLDWAMRVRILMGMAYCLEHMHQLEQPIAHNNLNSSAVRLTEDYAAKVSELSFWNEISAEVESPGKKLPKAPSASLESNVYSFGVILFEMITGRLPYSVDSGSLEDWASDYVRGQQSLKEMVDPTLTSFVEEELEQLGDVIKFCVHPDPKQRPTMRQVSSRLRDVTGISPDGATPKLSPLWWAELELMSTEAV</sequence>
<dbReference type="GO" id="GO:0005524">
    <property type="term" value="F:ATP binding"/>
    <property type="evidence" value="ECO:0007669"/>
    <property type="project" value="InterPro"/>
</dbReference>
<protein>
    <recommendedName>
        <fullName evidence="10">Protein kinase domain-containing protein</fullName>
    </recommendedName>
</protein>
<keyword evidence="1" id="KW-0433">Leucine-rich repeat</keyword>
<proteinExistence type="predicted"/>
<dbReference type="InterPro" id="IPR001245">
    <property type="entry name" value="Ser-Thr/Tyr_kinase_cat_dom"/>
</dbReference>
<evidence type="ECO:0000256" key="3">
    <source>
        <dbReference type="ARBA" id="ARBA00022729"/>
    </source>
</evidence>
<dbReference type="Pfam" id="PF07714">
    <property type="entry name" value="PK_Tyr_Ser-Thr"/>
    <property type="match status" value="1"/>
</dbReference>
<dbReference type="SUPFAM" id="SSF52058">
    <property type="entry name" value="L domain-like"/>
    <property type="match status" value="1"/>
</dbReference>
<feature type="transmembrane region" description="Helical" evidence="9">
    <location>
        <begin position="344"/>
        <end position="368"/>
    </location>
</feature>
<dbReference type="Pfam" id="PF00560">
    <property type="entry name" value="LRR_1"/>
    <property type="match status" value="1"/>
</dbReference>
<dbReference type="InterPro" id="IPR001611">
    <property type="entry name" value="Leu-rich_rpt"/>
</dbReference>
<dbReference type="Gene3D" id="3.80.10.10">
    <property type="entry name" value="Ribonuclease Inhibitor"/>
    <property type="match status" value="1"/>
</dbReference>
<keyword evidence="2 9" id="KW-0812">Transmembrane</keyword>
<evidence type="ECO:0000313" key="12">
    <source>
        <dbReference type="Proteomes" id="UP000813462"/>
    </source>
</evidence>
<evidence type="ECO:0000256" key="5">
    <source>
        <dbReference type="ARBA" id="ARBA00022989"/>
    </source>
</evidence>
<keyword evidence="6 9" id="KW-0472">Membrane</keyword>
<dbReference type="GO" id="GO:0004672">
    <property type="term" value="F:protein kinase activity"/>
    <property type="evidence" value="ECO:0007669"/>
    <property type="project" value="InterPro"/>
</dbReference>
<feature type="transmembrane region" description="Helical" evidence="9">
    <location>
        <begin position="204"/>
        <end position="226"/>
    </location>
</feature>
<dbReference type="FunFam" id="3.80.10.10:FF:000129">
    <property type="entry name" value="Leucine-rich repeat receptor-like kinase"/>
    <property type="match status" value="1"/>
</dbReference>
<dbReference type="Gene3D" id="1.10.510.10">
    <property type="entry name" value="Transferase(Phosphotransferase) domain 1"/>
    <property type="match status" value="1"/>
</dbReference>
<dbReference type="FunFam" id="3.30.200.20:FF:000489">
    <property type="entry name" value="Inactive receptor-like serine/threonine-protein kinase"/>
    <property type="match status" value="1"/>
</dbReference>
<dbReference type="InterPro" id="IPR000719">
    <property type="entry name" value="Prot_kinase_dom"/>
</dbReference>
<keyword evidence="4" id="KW-0677">Repeat</keyword>
<feature type="compositionally biased region" description="Low complexity" evidence="8">
    <location>
        <begin position="272"/>
        <end position="302"/>
    </location>
</feature>
<feature type="region of interest" description="Disordered" evidence="8">
    <location>
        <begin position="248"/>
        <end position="338"/>
    </location>
</feature>
<gene>
    <name evidence="11" type="ORF">FEM48_Zijuj03G0109900</name>
</gene>
<dbReference type="InterPro" id="IPR013210">
    <property type="entry name" value="LRR_N_plant-typ"/>
</dbReference>
<reference evidence="11" key="1">
    <citation type="journal article" date="2021" name="Front. Plant Sci.">
        <title>Chromosome-Scale Genome Assembly for Chinese Sour Jujube and Insights Into Its Genome Evolution and Domestication Signature.</title>
        <authorList>
            <person name="Shen L.-Y."/>
            <person name="Luo H."/>
            <person name="Wang X.-L."/>
            <person name="Wang X.-M."/>
            <person name="Qiu X.-J."/>
            <person name="Liu H."/>
            <person name="Zhou S.-S."/>
            <person name="Jia K.-H."/>
            <person name="Nie S."/>
            <person name="Bao Y.-T."/>
            <person name="Zhang R.-G."/>
            <person name="Yun Q.-Z."/>
            <person name="Chai Y.-H."/>
            <person name="Lu J.-Y."/>
            <person name="Li Y."/>
            <person name="Zhao S.-W."/>
            <person name="Mao J.-F."/>
            <person name="Jia S.-G."/>
            <person name="Mao Y.-M."/>
        </authorList>
    </citation>
    <scope>NUCLEOTIDE SEQUENCE</scope>
    <source>
        <strain evidence="11">AT0</strain>
        <tissue evidence="11">Leaf</tissue>
    </source>
</reference>
<evidence type="ECO:0000313" key="11">
    <source>
        <dbReference type="EMBL" id="KAH7537598.1"/>
    </source>
</evidence>
<dbReference type="PANTHER" id="PTHR46084:SF4">
    <property type="entry name" value="PROTEIN KINASE DOMAIN-CONTAINING PROTEIN"/>
    <property type="match status" value="1"/>
</dbReference>
<dbReference type="EMBL" id="JAEACU010000003">
    <property type="protein sequence ID" value="KAH7537598.1"/>
    <property type="molecule type" value="Genomic_DNA"/>
</dbReference>
<evidence type="ECO:0000256" key="1">
    <source>
        <dbReference type="ARBA" id="ARBA00022614"/>
    </source>
</evidence>
<dbReference type="InterPro" id="IPR032675">
    <property type="entry name" value="LRR_dom_sf"/>
</dbReference>
<evidence type="ECO:0000256" key="2">
    <source>
        <dbReference type="ARBA" id="ARBA00022692"/>
    </source>
</evidence>
<evidence type="ECO:0000256" key="6">
    <source>
        <dbReference type="ARBA" id="ARBA00023136"/>
    </source>
</evidence>
<evidence type="ECO:0000256" key="7">
    <source>
        <dbReference type="ARBA" id="ARBA00046288"/>
    </source>
</evidence>